<evidence type="ECO:0000313" key="2">
    <source>
        <dbReference type="EMBL" id="SFD72954.1"/>
    </source>
</evidence>
<evidence type="ECO:0000313" key="1">
    <source>
        <dbReference type="EMBL" id="SEF95266.1"/>
    </source>
</evidence>
<evidence type="ECO:0000313" key="3">
    <source>
        <dbReference type="Proteomes" id="UP000199690"/>
    </source>
</evidence>
<dbReference type="AlphaFoldDB" id="A0A1H5W7S5"/>
<reference evidence="1" key="2">
    <citation type="submission" date="2016-10" db="EMBL/GenBank/DDBJ databases">
        <authorList>
            <person name="de Groot N.N."/>
        </authorList>
    </citation>
    <scope>NUCLEOTIDE SEQUENCE [LARGE SCALE GENOMIC DNA]</scope>
    <source>
        <strain evidence="1">ATCC 20501</strain>
    </source>
</reference>
<reference evidence="3 4" key="1">
    <citation type="submission" date="2016-10" db="EMBL/GenBank/DDBJ databases">
        <authorList>
            <person name="Varghese N."/>
            <person name="Submissions S."/>
        </authorList>
    </citation>
    <scope>NUCLEOTIDE SEQUENCE [LARGE SCALE GENOMIC DNA]</scope>
    <source>
        <strain evidence="4">ATCC 20501</strain>
        <strain evidence="2 3">CGMCC 4.3529</strain>
    </source>
</reference>
<dbReference type="InterPro" id="IPR018561">
    <property type="entry name" value="AosR"/>
</dbReference>
<keyword evidence="3" id="KW-1185">Reference proteome</keyword>
<sequence>MTELPDHDFFAALPTNGGIAVRMADNVATVLAHRADRLIAFLDRGELEKRRSGLFGRVTTESDVLRRMFPDAYRDPSEAEAFRARHENALRDSAAAHRVRDRLRSGSTFVVPEPEVDDWIVTCSLARHLVAGRRSRRPGMEFWWMNYVCDALVDAVLRREFMQTGDWEFRRRAPEPG</sequence>
<dbReference type="RefSeq" id="WP_093353142.1">
    <property type="nucleotide sequence ID" value="NZ_FNVB01000002.1"/>
</dbReference>
<organism evidence="1 4">
    <name type="scientific">Saccharopolyspora kobensis</name>
    <dbReference type="NCBI Taxonomy" id="146035"/>
    <lineage>
        <taxon>Bacteria</taxon>
        <taxon>Bacillati</taxon>
        <taxon>Actinomycetota</taxon>
        <taxon>Actinomycetes</taxon>
        <taxon>Pseudonocardiales</taxon>
        <taxon>Pseudonocardiaceae</taxon>
        <taxon>Saccharopolyspora</taxon>
    </lineage>
</organism>
<dbReference type="Pfam" id="PF09438">
    <property type="entry name" value="DUF2017"/>
    <property type="match status" value="1"/>
</dbReference>
<gene>
    <name evidence="1" type="ORF">SAMN02982929_01099</name>
    <name evidence="2" type="ORF">SAMN05216506_10671</name>
</gene>
<dbReference type="Proteomes" id="UP000199690">
    <property type="component" value="Unassembled WGS sequence"/>
</dbReference>
<evidence type="ECO:0000313" key="4">
    <source>
        <dbReference type="Proteomes" id="UP000236729"/>
    </source>
</evidence>
<protein>
    <recommendedName>
        <fullName evidence="5">DUF2017 domain-containing protein</fullName>
    </recommendedName>
</protein>
<name>A0A1H5W7S5_9PSEU</name>
<proteinExistence type="predicted"/>
<dbReference type="EMBL" id="FNVB01000002">
    <property type="protein sequence ID" value="SEF95266.1"/>
    <property type="molecule type" value="Genomic_DNA"/>
</dbReference>
<accession>A0A1I1UQH9</accession>
<accession>A0A1H5W7S5</accession>
<dbReference type="Proteomes" id="UP000236729">
    <property type="component" value="Unassembled WGS sequence"/>
</dbReference>
<evidence type="ECO:0008006" key="5">
    <source>
        <dbReference type="Google" id="ProtNLM"/>
    </source>
</evidence>
<dbReference type="EMBL" id="FOME01000006">
    <property type="protein sequence ID" value="SFD72954.1"/>
    <property type="molecule type" value="Genomic_DNA"/>
</dbReference>